<evidence type="ECO:0000259" key="16">
    <source>
        <dbReference type="PROSITE" id="PS50109"/>
    </source>
</evidence>
<dbReference type="SMART" id="SM00448">
    <property type="entry name" value="REC"/>
    <property type="match status" value="1"/>
</dbReference>
<dbReference type="PRINTS" id="PR00344">
    <property type="entry name" value="BCTRLSENSOR"/>
</dbReference>
<dbReference type="InterPro" id="IPR011047">
    <property type="entry name" value="Quinoprotein_ADH-like_sf"/>
</dbReference>
<dbReference type="InterPro" id="IPR003594">
    <property type="entry name" value="HATPase_dom"/>
</dbReference>
<dbReference type="PROSITE" id="PS00041">
    <property type="entry name" value="HTH_ARAC_FAMILY_1"/>
    <property type="match status" value="1"/>
</dbReference>
<protein>
    <recommendedName>
        <fullName evidence="2">histidine kinase</fullName>
        <ecNumber evidence="2">2.7.13.3</ecNumber>
    </recommendedName>
</protein>
<dbReference type="PROSITE" id="PS01124">
    <property type="entry name" value="HTH_ARAC_FAMILY_2"/>
    <property type="match status" value="1"/>
</dbReference>
<dbReference type="CDD" id="cd00082">
    <property type="entry name" value="HisKA"/>
    <property type="match status" value="1"/>
</dbReference>
<evidence type="ECO:0000259" key="17">
    <source>
        <dbReference type="PROSITE" id="PS50110"/>
    </source>
</evidence>
<feature type="domain" description="HTH araC/xylS-type" evidence="15">
    <location>
        <begin position="1259"/>
        <end position="1355"/>
    </location>
</feature>
<dbReference type="FunFam" id="3.40.50.2300:FF:000138">
    <property type="entry name" value="Two-component system sensor histidine kinase/response regulator"/>
    <property type="match status" value="1"/>
</dbReference>
<evidence type="ECO:0000256" key="12">
    <source>
        <dbReference type="PROSITE-ProRule" id="PRU00169"/>
    </source>
</evidence>
<feature type="transmembrane region" description="Helical" evidence="13">
    <location>
        <begin position="774"/>
        <end position="796"/>
    </location>
</feature>
<evidence type="ECO:0000256" key="5">
    <source>
        <dbReference type="ARBA" id="ARBA00022741"/>
    </source>
</evidence>
<dbReference type="InterPro" id="IPR011123">
    <property type="entry name" value="Y_Y_Y"/>
</dbReference>
<dbReference type="GO" id="GO:0000155">
    <property type="term" value="F:phosphorelay sensor kinase activity"/>
    <property type="evidence" value="ECO:0007669"/>
    <property type="project" value="InterPro"/>
</dbReference>
<dbReference type="Pfam" id="PF00512">
    <property type="entry name" value="HisKA"/>
    <property type="match status" value="1"/>
</dbReference>
<feature type="chain" id="PRO_5044658455" description="histidine kinase" evidence="14">
    <location>
        <begin position="24"/>
        <end position="1355"/>
    </location>
</feature>
<dbReference type="GeneID" id="92986840"/>
<dbReference type="InterPro" id="IPR036097">
    <property type="entry name" value="HisK_dim/P_sf"/>
</dbReference>
<evidence type="ECO:0000313" key="18">
    <source>
        <dbReference type="EMBL" id="KAA5229762.1"/>
    </source>
</evidence>
<dbReference type="Pfam" id="PF07494">
    <property type="entry name" value="Reg_prop"/>
    <property type="match status" value="5"/>
</dbReference>
<dbReference type="SUPFAM" id="SSF55874">
    <property type="entry name" value="ATPase domain of HSP90 chaperone/DNA topoisomerase II/histidine kinase"/>
    <property type="match status" value="1"/>
</dbReference>
<dbReference type="Pfam" id="PF12833">
    <property type="entry name" value="HTH_18"/>
    <property type="match status" value="1"/>
</dbReference>
<keyword evidence="21" id="KW-1185">Reference proteome</keyword>
<dbReference type="Pfam" id="PF02518">
    <property type="entry name" value="HATPase_c"/>
    <property type="match status" value="1"/>
</dbReference>
<keyword evidence="10" id="KW-0238">DNA-binding</keyword>
<dbReference type="GO" id="GO:0005524">
    <property type="term" value="F:ATP binding"/>
    <property type="evidence" value="ECO:0007669"/>
    <property type="project" value="UniProtKB-KW"/>
</dbReference>
<dbReference type="Pfam" id="PF07495">
    <property type="entry name" value="Y_Y_Y"/>
    <property type="match status" value="1"/>
</dbReference>
<dbReference type="CDD" id="cd17574">
    <property type="entry name" value="REC_OmpR"/>
    <property type="match status" value="1"/>
</dbReference>
<keyword evidence="4" id="KW-0808">Transferase</keyword>
<dbReference type="InterPro" id="IPR003661">
    <property type="entry name" value="HisK_dim/P_dom"/>
</dbReference>
<keyword evidence="14" id="KW-0732">Signal</keyword>
<evidence type="ECO:0000256" key="14">
    <source>
        <dbReference type="SAM" id="SignalP"/>
    </source>
</evidence>
<evidence type="ECO:0000313" key="19">
    <source>
        <dbReference type="EMBL" id="KAA5254779.1"/>
    </source>
</evidence>
<dbReference type="SUPFAM" id="SSF46689">
    <property type="entry name" value="Homeodomain-like"/>
    <property type="match status" value="1"/>
</dbReference>
<dbReference type="RefSeq" id="WP_007757591.1">
    <property type="nucleotide sequence ID" value="NZ_JAPFDV010000189.1"/>
</dbReference>
<evidence type="ECO:0000256" key="9">
    <source>
        <dbReference type="ARBA" id="ARBA00023015"/>
    </source>
</evidence>
<dbReference type="SMART" id="SM00388">
    <property type="entry name" value="HisKA"/>
    <property type="match status" value="1"/>
</dbReference>
<dbReference type="CDD" id="cd00075">
    <property type="entry name" value="HATPase"/>
    <property type="match status" value="1"/>
</dbReference>
<dbReference type="InterPro" id="IPR009057">
    <property type="entry name" value="Homeodomain-like_sf"/>
</dbReference>
<dbReference type="InterPro" id="IPR005467">
    <property type="entry name" value="His_kinase_dom"/>
</dbReference>
<evidence type="ECO:0000256" key="11">
    <source>
        <dbReference type="ARBA" id="ARBA00023163"/>
    </source>
</evidence>
<feature type="signal peptide" evidence="14">
    <location>
        <begin position="1"/>
        <end position="23"/>
    </location>
</feature>
<evidence type="ECO:0000256" key="1">
    <source>
        <dbReference type="ARBA" id="ARBA00000085"/>
    </source>
</evidence>
<dbReference type="Pfam" id="PF00072">
    <property type="entry name" value="Response_reg"/>
    <property type="match status" value="1"/>
</dbReference>
<feature type="domain" description="Response regulatory" evidence="17">
    <location>
        <begin position="1099"/>
        <end position="1214"/>
    </location>
</feature>
<keyword evidence="7" id="KW-0067">ATP-binding</keyword>
<evidence type="ECO:0000256" key="13">
    <source>
        <dbReference type="SAM" id="Phobius"/>
    </source>
</evidence>
<keyword evidence="13" id="KW-0472">Membrane</keyword>
<evidence type="ECO:0000256" key="6">
    <source>
        <dbReference type="ARBA" id="ARBA00022777"/>
    </source>
</evidence>
<dbReference type="Gene3D" id="3.40.50.2300">
    <property type="match status" value="1"/>
</dbReference>
<keyword evidence="5" id="KW-0547">Nucleotide-binding</keyword>
<gene>
    <name evidence="19" type="ORF">F2Z09_15305</name>
    <name evidence="18" type="ORF">F2Z22_12310</name>
</gene>
<organism evidence="18 20">
    <name type="scientific">Bacteroides finegoldii</name>
    <dbReference type="NCBI Taxonomy" id="338188"/>
    <lineage>
        <taxon>Bacteria</taxon>
        <taxon>Pseudomonadati</taxon>
        <taxon>Bacteroidota</taxon>
        <taxon>Bacteroidia</taxon>
        <taxon>Bacteroidales</taxon>
        <taxon>Bacteroidaceae</taxon>
        <taxon>Bacteroides</taxon>
    </lineage>
</organism>
<dbReference type="Gene3D" id="1.10.10.60">
    <property type="entry name" value="Homeodomain-like"/>
    <property type="match status" value="1"/>
</dbReference>
<dbReference type="InterPro" id="IPR004358">
    <property type="entry name" value="Sig_transdc_His_kin-like_C"/>
</dbReference>
<accession>A0A7J4YMV8</accession>
<dbReference type="Gene3D" id="2.130.10.10">
    <property type="entry name" value="YVTN repeat-like/Quinoprotein amine dehydrogenase"/>
    <property type="match status" value="2"/>
</dbReference>
<dbReference type="InterPro" id="IPR018062">
    <property type="entry name" value="HTH_AraC-typ_CS"/>
</dbReference>
<dbReference type="GO" id="GO:0003700">
    <property type="term" value="F:DNA-binding transcription factor activity"/>
    <property type="evidence" value="ECO:0007669"/>
    <property type="project" value="InterPro"/>
</dbReference>
<comment type="catalytic activity">
    <reaction evidence="1">
        <text>ATP + protein L-histidine = ADP + protein N-phospho-L-histidine.</text>
        <dbReference type="EC" id="2.7.13.3"/>
    </reaction>
</comment>
<evidence type="ECO:0000256" key="7">
    <source>
        <dbReference type="ARBA" id="ARBA00022840"/>
    </source>
</evidence>
<evidence type="ECO:0000256" key="3">
    <source>
        <dbReference type="ARBA" id="ARBA00022553"/>
    </source>
</evidence>
<evidence type="ECO:0000313" key="20">
    <source>
        <dbReference type="Proteomes" id="UP000421791"/>
    </source>
</evidence>
<dbReference type="InterPro" id="IPR036890">
    <property type="entry name" value="HATPase_C_sf"/>
</dbReference>
<keyword evidence="3 12" id="KW-0597">Phosphoprotein</keyword>
<feature type="domain" description="Histidine kinase" evidence="16">
    <location>
        <begin position="817"/>
        <end position="1034"/>
    </location>
</feature>
<dbReference type="PROSITE" id="PS50109">
    <property type="entry name" value="HIS_KIN"/>
    <property type="match status" value="1"/>
</dbReference>
<dbReference type="InterPro" id="IPR015943">
    <property type="entry name" value="WD40/YVTN_repeat-like_dom_sf"/>
</dbReference>
<dbReference type="Gene3D" id="2.60.40.10">
    <property type="entry name" value="Immunoglobulins"/>
    <property type="match status" value="1"/>
</dbReference>
<reference evidence="20 21" key="1">
    <citation type="journal article" date="2019" name="Nat. Med.">
        <title>A library of human gut bacterial isolates paired with longitudinal multiomics data enables mechanistic microbiome research.</title>
        <authorList>
            <person name="Poyet M."/>
            <person name="Groussin M."/>
            <person name="Gibbons S.M."/>
            <person name="Avila-Pacheco J."/>
            <person name="Jiang X."/>
            <person name="Kearney S.M."/>
            <person name="Perrotta A.R."/>
            <person name="Berdy B."/>
            <person name="Zhao S."/>
            <person name="Lieberman T.D."/>
            <person name="Swanson P.K."/>
            <person name="Smith M."/>
            <person name="Roesemann S."/>
            <person name="Alexander J.E."/>
            <person name="Rich S.A."/>
            <person name="Livny J."/>
            <person name="Vlamakis H."/>
            <person name="Clish C."/>
            <person name="Bullock K."/>
            <person name="Deik A."/>
            <person name="Scott J."/>
            <person name="Pierce K.A."/>
            <person name="Xavier R.J."/>
            <person name="Alm E.J."/>
        </authorList>
    </citation>
    <scope>NUCLEOTIDE SEQUENCE [LARGE SCALE GENOMIC DNA]</scope>
    <source>
        <strain evidence="19 21">BIOML-A2</strain>
        <strain evidence="18 20">BIOML-A6</strain>
    </source>
</reference>
<keyword evidence="8" id="KW-0902">Two-component regulatory system</keyword>
<dbReference type="SUPFAM" id="SSF52172">
    <property type="entry name" value="CheY-like"/>
    <property type="match status" value="1"/>
</dbReference>
<dbReference type="InterPro" id="IPR001789">
    <property type="entry name" value="Sig_transdc_resp-reg_receiver"/>
</dbReference>
<dbReference type="InterPro" id="IPR013783">
    <property type="entry name" value="Ig-like_fold"/>
</dbReference>
<dbReference type="Gene3D" id="1.10.287.130">
    <property type="match status" value="1"/>
</dbReference>
<evidence type="ECO:0000259" key="15">
    <source>
        <dbReference type="PROSITE" id="PS01124"/>
    </source>
</evidence>
<dbReference type="SUPFAM" id="SSF63829">
    <property type="entry name" value="Calcium-dependent phosphotriesterase"/>
    <property type="match status" value="2"/>
</dbReference>
<dbReference type="GO" id="GO:0043565">
    <property type="term" value="F:sequence-specific DNA binding"/>
    <property type="evidence" value="ECO:0007669"/>
    <property type="project" value="InterPro"/>
</dbReference>
<dbReference type="PROSITE" id="PS50110">
    <property type="entry name" value="RESPONSE_REGULATORY"/>
    <property type="match status" value="1"/>
</dbReference>
<keyword evidence="13" id="KW-1133">Transmembrane helix</keyword>
<name>A0A7J4YMV8_9BACE</name>
<dbReference type="EMBL" id="VWAK01000019">
    <property type="protein sequence ID" value="KAA5229762.1"/>
    <property type="molecule type" value="Genomic_DNA"/>
</dbReference>
<dbReference type="FunFam" id="3.30.565.10:FF:000037">
    <property type="entry name" value="Hybrid sensor histidine kinase/response regulator"/>
    <property type="match status" value="1"/>
</dbReference>
<keyword evidence="11" id="KW-0804">Transcription</keyword>
<keyword evidence="13" id="KW-0812">Transmembrane</keyword>
<comment type="caution">
    <text evidence="18">The sequence shown here is derived from an EMBL/GenBank/DDBJ whole genome shotgun (WGS) entry which is preliminary data.</text>
</comment>
<dbReference type="EMBL" id="VWAG01000032">
    <property type="protein sequence ID" value="KAA5254779.1"/>
    <property type="molecule type" value="Genomic_DNA"/>
</dbReference>
<dbReference type="SUPFAM" id="SSF50998">
    <property type="entry name" value="Quinoprotein alcohol dehydrogenase-like"/>
    <property type="match status" value="1"/>
</dbReference>
<dbReference type="Proteomes" id="UP000440198">
    <property type="component" value="Unassembled WGS sequence"/>
</dbReference>
<dbReference type="SUPFAM" id="SSF47384">
    <property type="entry name" value="Homodimeric domain of signal transducing histidine kinase"/>
    <property type="match status" value="1"/>
</dbReference>
<dbReference type="InterPro" id="IPR018060">
    <property type="entry name" value="HTH_AraC"/>
</dbReference>
<evidence type="ECO:0000256" key="2">
    <source>
        <dbReference type="ARBA" id="ARBA00012438"/>
    </source>
</evidence>
<dbReference type="SMART" id="SM00387">
    <property type="entry name" value="HATPase_c"/>
    <property type="match status" value="1"/>
</dbReference>
<evidence type="ECO:0000313" key="21">
    <source>
        <dbReference type="Proteomes" id="UP000440198"/>
    </source>
</evidence>
<dbReference type="PANTHER" id="PTHR43547">
    <property type="entry name" value="TWO-COMPONENT HISTIDINE KINASE"/>
    <property type="match status" value="1"/>
</dbReference>
<dbReference type="SMART" id="SM00342">
    <property type="entry name" value="HTH_ARAC"/>
    <property type="match status" value="1"/>
</dbReference>
<dbReference type="Gene3D" id="3.30.565.10">
    <property type="entry name" value="Histidine kinase-like ATPase, C-terminal domain"/>
    <property type="match status" value="1"/>
</dbReference>
<feature type="modified residue" description="4-aspartylphosphate" evidence="12">
    <location>
        <position position="1147"/>
    </location>
</feature>
<dbReference type="Proteomes" id="UP000421791">
    <property type="component" value="Unassembled WGS sequence"/>
</dbReference>
<dbReference type="PANTHER" id="PTHR43547:SF2">
    <property type="entry name" value="HYBRID SIGNAL TRANSDUCTION HISTIDINE KINASE C"/>
    <property type="match status" value="1"/>
</dbReference>
<keyword evidence="9" id="KW-0805">Transcription regulation</keyword>
<dbReference type="InterPro" id="IPR011110">
    <property type="entry name" value="Reg_prop"/>
</dbReference>
<dbReference type="EC" id="2.7.13.3" evidence="2"/>
<evidence type="ECO:0000256" key="10">
    <source>
        <dbReference type="ARBA" id="ARBA00023125"/>
    </source>
</evidence>
<sequence>MKRFPALYLLTIFLLLPAFPILAQSDKQVNSHSFTYQYLTTKEGLSNQRVFSILEDKKGFIWISTRSGVDCFNGRTVKNYSLFGEDIIVDGAGRMIYLTKDSHETLWAYTSAGKVFKYDPISDAFTLEIDVAELTEKGIFLNNLFIDSSDCFWFGLKNGLFCYDSTNRHIENILEKKCINTIHFSPSDETLYIATTEGLYKRNQQNGTITTLLTECYIQSVFYDPATHLLWIGTFNSGVKVQDTRTGDFLSNESLNQLPHLPYRSIIPYDPQTLLLGVDGAGVYAATRDTGYSWSFLNANLEEEGELKGNGIYALCKDSSSNLWIGSYTGGVAYANPKKYLFELTQHEYKNPQSLINNHVNAILEDHEGDLWYATNQGISVHLLKSGTWKHFLKENVFLTLCNDENGNVWTGGYGTGVYCLNKHTGIRQHLTTERPGTLTTNYIYSIVEDNNKNLWFGGIYGNLIRYTPSQAGKAEQFASYGITLINSITTVGKDTIALATANGLYLLNKQTGNFKQYFTSPSNADTRSNSFIYSMYFPTPDKVWFGTDGGGINLLDLKTGKAVTYSTANGLPSNYIYSILPDNKGHLWLSTDKGLAYITTSPSPAITNIGFLDGLANEFNFMSYTRLRNGDFVYGSTNGAVRFNPENFTRPLYKAPLLFTSFEVPQKSREKTEEKKIQFNRMLNEGKTIELKYNENSFLISFISVSYQYQQDIHYSYLLEGFEQNWSAPTNELSIRYTNIPPGNYTFHVKSMSKNAGQQLDGHTIRIHIAQPYWNTAVAWLIYIILLTGITYFIWRFFANKMEKKHFSEKIQFFINTAHDIRTPVTLIMAPLSDLSKEDGLSGEGKRYLQIARKNTEKLYNLITQLLDFQKIDTTHLTLQVAEYDLKSYLQEKVLNFQSLCESKKIRMELSVPEAPVSLWMDKDKTDKIFDNLLSNAVKYTPVGGTISITIEQNDKKITVEVKDSGIGIPRKAQRYIFSNFYRAENAVNSKETGSGIGLLLTRRLMKLHKGNISFTSNEGEGSTFLLTFRKGNRHLARYILSGKTSPLSTFLSDISTEDNSSELSPEVNTDREAGTVQHTDRYDENEPNQTAHTAKERILIVEDNDDLRFYLKKTFASIYTVIDKPDGESALEYLQDKSVDLIISDVMMPGIQGDELCRRIKSDFTTSHIPVILLTAKTEKDAILEGLESGANDYLTKPFDTEILKTKIKGVLQNRKIMRQYFLSHSLPSVPAAEPSEKKEDTECANLLSAMDKEFLERCTRLITENLANPNFTINQLSRELALSRTIFYEKLKALTGQAPNEFIKLMRMTEAANLLKQGLPVQDVALLVGFTDSKYFSTAFKKHFGVSPSKFL</sequence>
<evidence type="ECO:0000256" key="4">
    <source>
        <dbReference type="ARBA" id="ARBA00022679"/>
    </source>
</evidence>
<evidence type="ECO:0000256" key="8">
    <source>
        <dbReference type="ARBA" id="ARBA00023012"/>
    </source>
</evidence>
<proteinExistence type="predicted"/>
<dbReference type="InterPro" id="IPR011006">
    <property type="entry name" value="CheY-like_superfamily"/>
</dbReference>
<keyword evidence="6" id="KW-0418">Kinase</keyword>